<dbReference type="GO" id="GO:0030307">
    <property type="term" value="P:positive regulation of cell growth"/>
    <property type="evidence" value="ECO:0007669"/>
    <property type="project" value="TreeGrafter"/>
</dbReference>
<dbReference type="SUPFAM" id="SSF50978">
    <property type="entry name" value="WD40 repeat-like"/>
    <property type="match status" value="1"/>
</dbReference>
<dbReference type="SUPFAM" id="SSF48371">
    <property type="entry name" value="ARM repeat"/>
    <property type="match status" value="1"/>
</dbReference>
<evidence type="ECO:0000256" key="3">
    <source>
        <dbReference type="SAM" id="MobiDB-lite"/>
    </source>
</evidence>
<dbReference type="GO" id="GO:0009267">
    <property type="term" value="P:cellular response to starvation"/>
    <property type="evidence" value="ECO:0007669"/>
    <property type="project" value="TreeGrafter"/>
</dbReference>
<comment type="caution">
    <text evidence="5">The sequence shown here is derived from an EMBL/GenBank/DDBJ whole genome shotgun (WGS) entry which is preliminary data.</text>
</comment>
<dbReference type="SMART" id="SM01302">
    <property type="entry name" value="Raptor_N"/>
    <property type="match status" value="1"/>
</dbReference>
<feature type="domain" description="Raptor N-terminal CASPase-like" evidence="4">
    <location>
        <begin position="96"/>
        <end position="250"/>
    </location>
</feature>
<feature type="compositionally biased region" description="Polar residues" evidence="3">
    <location>
        <begin position="992"/>
        <end position="1013"/>
    </location>
</feature>
<evidence type="ECO:0000259" key="4">
    <source>
        <dbReference type="SMART" id="SM01302"/>
    </source>
</evidence>
<dbReference type="InterPro" id="IPR015943">
    <property type="entry name" value="WD40/YVTN_repeat-like_dom_sf"/>
</dbReference>
<evidence type="ECO:0000256" key="1">
    <source>
        <dbReference type="ARBA" id="ARBA00022574"/>
    </source>
</evidence>
<dbReference type="InterPro" id="IPR016024">
    <property type="entry name" value="ARM-type_fold"/>
</dbReference>
<evidence type="ECO:0000256" key="2">
    <source>
        <dbReference type="ARBA" id="ARBA00022737"/>
    </source>
</evidence>
<dbReference type="InterPro" id="IPR029347">
    <property type="entry name" value="Raptor_N"/>
</dbReference>
<dbReference type="PANTHER" id="PTHR12848:SF16">
    <property type="entry name" value="REGULATORY-ASSOCIATED PROTEIN OF MTOR"/>
    <property type="match status" value="1"/>
</dbReference>
<feature type="region of interest" description="Disordered" evidence="3">
    <location>
        <begin position="988"/>
        <end position="1033"/>
    </location>
</feature>
<dbReference type="EMBL" id="CATQJA010001493">
    <property type="protein sequence ID" value="CAJ0567485.1"/>
    <property type="molecule type" value="Genomic_DNA"/>
</dbReference>
<keyword evidence="1" id="KW-0853">WD repeat</keyword>
<feature type="region of interest" description="Disordered" evidence="3">
    <location>
        <begin position="826"/>
        <end position="857"/>
    </location>
</feature>
<dbReference type="Pfam" id="PF14538">
    <property type="entry name" value="Raptor_N"/>
    <property type="match status" value="1"/>
</dbReference>
<keyword evidence="2" id="KW-0677">Repeat</keyword>
<dbReference type="PRINTS" id="PR01547">
    <property type="entry name" value="YEAST176DUF"/>
</dbReference>
<dbReference type="GO" id="GO:0038202">
    <property type="term" value="P:TORC1 signaling"/>
    <property type="evidence" value="ECO:0007669"/>
    <property type="project" value="TreeGrafter"/>
</dbReference>
<name>A0AA36CG63_9BILA</name>
<organism evidence="5 6">
    <name type="scientific">Mesorhabditis spiculigera</name>
    <dbReference type="NCBI Taxonomy" id="96644"/>
    <lineage>
        <taxon>Eukaryota</taxon>
        <taxon>Metazoa</taxon>
        <taxon>Ecdysozoa</taxon>
        <taxon>Nematoda</taxon>
        <taxon>Chromadorea</taxon>
        <taxon>Rhabditida</taxon>
        <taxon>Rhabditina</taxon>
        <taxon>Rhabditomorpha</taxon>
        <taxon>Rhabditoidea</taxon>
        <taxon>Rhabditidae</taxon>
        <taxon>Mesorhabditinae</taxon>
        <taxon>Mesorhabditis</taxon>
    </lineage>
</organism>
<dbReference type="GO" id="GO:0031931">
    <property type="term" value="C:TORC1 complex"/>
    <property type="evidence" value="ECO:0007669"/>
    <property type="project" value="InterPro"/>
</dbReference>
<protein>
    <recommendedName>
        <fullName evidence="4">Raptor N-terminal CASPase-like domain-containing protein</fullName>
    </recommendedName>
</protein>
<dbReference type="GO" id="GO:0071230">
    <property type="term" value="P:cellular response to amino acid stimulus"/>
    <property type="evidence" value="ECO:0007669"/>
    <property type="project" value="TreeGrafter"/>
</dbReference>
<proteinExistence type="predicted"/>
<reference evidence="5" key="1">
    <citation type="submission" date="2023-06" db="EMBL/GenBank/DDBJ databases">
        <authorList>
            <person name="Delattre M."/>
        </authorList>
    </citation>
    <scope>NUCLEOTIDE SEQUENCE</scope>
    <source>
        <strain evidence="5">AF72</strain>
    </source>
</reference>
<feature type="non-terminal residue" evidence="5">
    <location>
        <position position="1"/>
    </location>
</feature>
<dbReference type="InterPro" id="IPR011989">
    <property type="entry name" value="ARM-like"/>
</dbReference>
<evidence type="ECO:0000313" key="5">
    <source>
        <dbReference type="EMBL" id="CAJ0567485.1"/>
    </source>
</evidence>
<dbReference type="InterPro" id="IPR004083">
    <property type="entry name" value="Raptor"/>
</dbReference>
<keyword evidence="6" id="KW-1185">Reference proteome</keyword>
<dbReference type="Proteomes" id="UP001177023">
    <property type="component" value="Unassembled WGS sequence"/>
</dbReference>
<gene>
    <name evidence="5" type="ORF">MSPICULIGERA_LOCUS6037</name>
</gene>
<dbReference type="Gene3D" id="1.25.10.10">
    <property type="entry name" value="Leucine-rich Repeat Variant"/>
    <property type="match status" value="1"/>
</dbReference>
<dbReference type="GO" id="GO:0005737">
    <property type="term" value="C:cytoplasm"/>
    <property type="evidence" value="ECO:0007669"/>
    <property type="project" value="TreeGrafter"/>
</dbReference>
<dbReference type="PANTHER" id="PTHR12848">
    <property type="entry name" value="REGULATORY-ASSOCIATED PROTEIN OF MTOR"/>
    <property type="match status" value="1"/>
</dbReference>
<dbReference type="InterPro" id="IPR036322">
    <property type="entry name" value="WD40_repeat_dom_sf"/>
</dbReference>
<accession>A0AA36CG63</accession>
<dbReference type="GO" id="GO:0030674">
    <property type="term" value="F:protein-macromolecule adaptor activity"/>
    <property type="evidence" value="ECO:0007669"/>
    <property type="project" value="TreeGrafter"/>
</dbReference>
<dbReference type="Gene3D" id="2.130.10.10">
    <property type="entry name" value="YVTN repeat-like/Quinoprotein amine dehydrogenase"/>
    <property type="match status" value="1"/>
</dbReference>
<sequence>MDDASSYVGEHRTIYGLEISNHVLRQMIDAIEEDSDSDTSLYEFADSRAETAMLLLEKTDSLTTNFLREERHVEAIRGTEAKLDPHLWRRLNGKVRVQTVSMALVLCLNIGIDPPDPEPWPEQRPMMEAWVHPGGWSPDKAILAIAFELQQAYARLQPRARCKYTTKSTKEDIMMLCQSMRRHASDGRVLFHYNGHGVPRPTKHGDLWVFNKAVTQYIPLSINDLMDWLGAPTIYVWDCSSAASCINAFHGFGEQKRSTWMHEFEEYKEQVDEIHPENVSHMSPYDEAELYGFKLPPNFQDCVHLAACREDERLPQDPRVPADLFAACLTTPIKASILWYMIKKDVRDKYPDNLLDCIPGQIGDRRTLLGELNFIYSGIADAIAWNSLPPELFQRLFRQDHVLATMFRSYLLAEKVLEHFGCHTRSYPSLPAMAAHPLWENWEMSLDYAIDYLDKFMYSASPANQCLYVSNQLFTVTRRRQDFLDLAEAERAFPEEGLHFFADQMRTFRTWLNGFHDLVRPPIQLPIVVQGLFNMEQRADALELLSRFLDLGSHAIEHSLSVGIFSFIVALLQTTQRDLKPWLAFTWAKILAVEREINEELYIEIDNKDQEIGFYRPEGKDLRILYFIQILNDPSIGARQKVVVSYILAMLNSDIARRYLTERNFITDCTELLVDPKAKNVHLLRCWLNLTMGSLWRDYNAARWQSIRITGYQKVIADLTNESAEARACACYALGSLMKNHSHTNEHATVIDGECATALLAACLFDGSALVREEMCLALQYFVVDFVEVLAKYYVRLVDQCKMDFVDEMLVDYELSREELRTRTISETSADEVPPPKATSSRRRLLSNRTPAPRKPDVYFATSGPSEREMRFRTRMNRQIASLETHQFMDSFNRVLLGLMRACLDPMIKIGDLGQMLVRAIENAAIEYRAAIERRLLASARLHAFNINGKASGDNPAPPRKTSVFELRRELPPLTSPPRHHSLNLASDEASEMTSGLGNSSTLDVISPASSRKSSLRDSAVRKSSSAARPVRTPLSPNNKIDLMAAPTVAIEFLLWRKEMSDDPSNLSMKDFNPNSIIAKDHTFIPKRTVAGRIGGSEFKAPRPHPKANEIFPIYEPLVVNKLISWLGKCFAEPCISLVLCERECDVLGDRLNTAHHPSRFQQDEDARLKKLAAEEMVTVVKGFTTLPRSGMRRATKQIIEPNVQLMTVKTESPVLASSFSRLHPQFYTTDGAYVYAYKYEDRQCHEAFRWHNHAGNGLMEAACFLETINPMGNEMVLVGSKNSIVRIFDLSYDGETGRRLPLAPKMVSAFQSLGNVMRNPLNYVKSSKTPAVYSWNQPSGKLAIAGSARAVRLWDAHCERQSYEILYEYAREGTMTAVANDIGASQLFGVGFRDGAARVYDQRMQAKEARIFITPSVGSRVVSMQLHTDPGAQTKLCVGHADGGIQIFEPRMSKDPVLCLGHEKKYSQQFPMHDRMSHFAVHSDGQKMAATVLRENYEVELFDMSGKVLTRVHQNDAENRRIARPTSLALHPIRPLIGLGTADNCFSVYGVGIR</sequence>
<dbReference type="GO" id="GO:0010506">
    <property type="term" value="P:regulation of autophagy"/>
    <property type="evidence" value="ECO:0007669"/>
    <property type="project" value="TreeGrafter"/>
</dbReference>
<evidence type="ECO:0000313" key="6">
    <source>
        <dbReference type="Proteomes" id="UP001177023"/>
    </source>
</evidence>